<dbReference type="GO" id="GO:0016831">
    <property type="term" value="F:carboxy-lyase activity"/>
    <property type="evidence" value="ECO:0007669"/>
    <property type="project" value="InterPro"/>
</dbReference>
<keyword evidence="1" id="KW-0456">Lyase</keyword>
<dbReference type="Pfam" id="PF04909">
    <property type="entry name" value="Amidohydro_2"/>
    <property type="match status" value="1"/>
</dbReference>
<name>A0A3N0BGS7_9ACTN</name>
<dbReference type="PANTHER" id="PTHR21240">
    <property type="entry name" value="2-AMINO-3-CARBOXYLMUCONATE-6-SEMIALDEHYDE DECARBOXYLASE"/>
    <property type="match status" value="1"/>
</dbReference>
<dbReference type="InterPro" id="IPR032465">
    <property type="entry name" value="ACMSD"/>
</dbReference>
<dbReference type="PANTHER" id="PTHR21240:SF28">
    <property type="entry name" value="ISO-OROTATE DECARBOXYLASE (EUROFUNG)"/>
    <property type="match status" value="1"/>
</dbReference>
<dbReference type="GO" id="GO:0019748">
    <property type="term" value="P:secondary metabolic process"/>
    <property type="evidence" value="ECO:0007669"/>
    <property type="project" value="TreeGrafter"/>
</dbReference>
<evidence type="ECO:0000313" key="4">
    <source>
        <dbReference type="Proteomes" id="UP000278632"/>
    </source>
</evidence>
<sequence length="263" mass="30203">MAVIDAHAHIYPDKIASRAVDAIGDFYVIDMYGKGTVEHLLTSKEHAPITHFIVHSVATTPGSVETINNFIAEQCRLHPEFIGFMTMHQDYPDPEKEIERAIGLGLHGMKLHPDTQHVNMDDPRLMNVYEIIEGRMPIVLHTGDYRYDYSHPRRLVNILKTFPDLVVDAAHFGCWSRYDVGYDILHNENLFVDASSSQFFLGQRRTVELARMWGTDRIMFGSDFPMWDPAAEYDQFVTAGFSEDELENMLWHNAERFVGVKVE</sequence>
<feature type="domain" description="Amidohydrolase-related" evidence="2">
    <location>
        <begin position="4"/>
        <end position="259"/>
    </location>
</feature>
<dbReference type="EMBL" id="QICD01000004">
    <property type="protein sequence ID" value="RNL47170.1"/>
    <property type="molecule type" value="Genomic_DNA"/>
</dbReference>
<proteinExistence type="predicted"/>
<comment type="caution">
    <text evidence="3">The sequence shown here is derived from an EMBL/GenBank/DDBJ whole genome shotgun (WGS) entry which is preliminary data.</text>
</comment>
<accession>A0A3N0BGS7</accession>
<gene>
    <name evidence="3" type="ORF">DMP08_03950</name>
</gene>
<evidence type="ECO:0000256" key="1">
    <source>
        <dbReference type="ARBA" id="ARBA00023239"/>
    </source>
</evidence>
<dbReference type="Gene3D" id="3.20.20.140">
    <property type="entry name" value="Metal-dependent hydrolases"/>
    <property type="match status" value="1"/>
</dbReference>
<dbReference type="Proteomes" id="UP000278632">
    <property type="component" value="Unassembled WGS sequence"/>
</dbReference>
<dbReference type="OrthoDB" id="1407586at2"/>
<dbReference type="CDD" id="cd01292">
    <property type="entry name" value="metallo-dependent_hydrolases"/>
    <property type="match status" value="1"/>
</dbReference>
<dbReference type="RefSeq" id="WP_123191668.1">
    <property type="nucleotide sequence ID" value="NZ_QICD01000004.1"/>
</dbReference>
<dbReference type="SUPFAM" id="SSF51556">
    <property type="entry name" value="Metallo-dependent hydrolases"/>
    <property type="match status" value="1"/>
</dbReference>
<keyword evidence="4" id="KW-1185">Reference proteome</keyword>
<dbReference type="InterPro" id="IPR006680">
    <property type="entry name" value="Amidohydro-rel"/>
</dbReference>
<evidence type="ECO:0000313" key="3">
    <source>
        <dbReference type="EMBL" id="RNL47170.1"/>
    </source>
</evidence>
<dbReference type="InterPro" id="IPR032466">
    <property type="entry name" value="Metal_Hydrolase"/>
</dbReference>
<protein>
    <submittedName>
        <fullName evidence="3">Amidohydrolase</fullName>
    </submittedName>
</protein>
<dbReference type="GO" id="GO:0016787">
    <property type="term" value="F:hydrolase activity"/>
    <property type="evidence" value="ECO:0007669"/>
    <property type="project" value="UniProtKB-KW"/>
</dbReference>
<dbReference type="GO" id="GO:0005737">
    <property type="term" value="C:cytoplasm"/>
    <property type="evidence" value="ECO:0007669"/>
    <property type="project" value="TreeGrafter"/>
</dbReference>
<keyword evidence="3" id="KW-0378">Hydrolase</keyword>
<reference evidence="4" key="1">
    <citation type="submission" date="2018-05" db="EMBL/GenBank/DDBJ databases">
        <title>Genome Sequencing of selected type strains of the family Eggerthellaceae.</title>
        <authorList>
            <person name="Danylec N."/>
            <person name="Stoll D.A."/>
            <person name="Doetsch A."/>
            <person name="Huch M."/>
        </authorList>
    </citation>
    <scope>NUCLEOTIDE SEQUENCE [LARGE SCALE GENOMIC DNA]</scope>
    <source>
        <strain evidence="4">DSM 16106</strain>
    </source>
</reference>
<organism evidence="3 4">
    <name type="scientific">Paraeggerthella hongkongensis</name>
    <dbReference type="NCBI Taxonomy" id="230658"/>
    <lineage>
        <taxon>Bacteria</taxon>
        <taxon>Bacillati</taxon>
        <taxon>Actinomycetota</taxon>
        <taxon>Coriobacteriia</taxon>
        <taxon>Eggerthellales</taxon>
        <taxon>Eggerthellaceae</taxon>
        <taxon>Paraeggerthella</taxon>
    </lineage>
</organism>
<evidence type="ECO:0000259" key="2">
    <source>
        <dbReference type="Pfam" id="PF04909"/>
    </source>
</evidence>
<dbReference type="AlphaFoldDB" id="A0A3N0BGS7"/>